<accession>A0A5Q4ZSZ7</accession>
<name>A0A5Q4ZSZ7_9GAMM</name>
<evidence type="ECO:0000313" key="1">
    <source>
        <dbReference type="EMBL" id="VVV06324.1"/>
    </source>
</evidence>
<dbReference type="EMBL" id="LR721751">
    <property type="protein sequence ID" value="VVV06324.1"/>
    <property type="molecule type" value="Genomic_DNA"/>
</dbReference>
<sequence>MIDWYYSRRDLADLIYQDLMLSEKKVMFLKKTELNVTESFLKQDFSQVCIDKSVLPIFLPFVTVTEFVDAFTKQIWMLFKNDKKVIELFLSNQPKSREAELRTEISHIGDSKKIPTIGLYDAYQILSLSKRQIILLSDDIEQVMPMKVNSELWTALQLFFQNVPNARALFATKVESTRVKIFNDVMNIIELPEIDANKQIDHSLTMVKQISPQLDISRSDAHDFYKQCQHPKDYLHRLQSMVLQQEAVF</sequence>
<dbReference type="AlphaFoldDB" id="A0A5Q4ZSZ7"/>
<gene>
    <name evidence="1" type="ORF">AW0309160_03814</name>
</gene>
<protein>
    <submittedName>
        <fullName evidence="1">Uncharacterized protein</fullName>
    </submittedName>
</protein>
<proteinExistence type="predicted"/>
<reference evidence="1" key="1">
    <citation type="submission" date="2019-09" db="EMBL/GenBank/DDBJ databases">
        <authorList>
            <person name="Hjerde E."/>
        </authorList>
    </citation>
    <scope>NUCLEOTIDE SEQUENCE</scope>
    <source>
        <strain evidence="1">06/09/160</strain>
    </source>
</reference>
<organism evidence="1">
    <name type="scientific">Aliivibrio wodanis</name>
    <dbReference type="NCBI Taxonomy" id="80852"/>
    <lineage>
        <taxon>Bacteria</taxon>
        <taxon>Pseudomonadati</taxon>
        <taxon>Pseudomonadota</taxon>
        <taxon>Gammaproteobacteria</taxon>
        <taxon>Vibrionales</taxon>
        <taxon>Vibrionaceae</taxon>
        <taxon>Aliivibrio</taxon>
    </lineage>
</organism>